<reference evidence="2 3" key="1">
    <citation type="submission" date="2020-08" db="EMBL/GenBank/DDBJ databases">
        <title>Sequencing the genomes of 1000 actinobacteria strains.</title>
        <authorList>
            <person name="Klenk H.-P."/>
        </authorList>
    </citation>
    <scope>NUCLEOTIDE SEQUENCE [LARGE SCALE GENOMIC DNA]</scope>
    <source>
        <strain evidence="2 3">DSM 17294</strain>
    </source>
</reference>
<comment type="caution">
    <text evidence="2">The sequence shown here is derived from an EMBL/GenBank/DDBJ whole genome shotgun (WGS) entry which is preliminary data.</text>
</comment>
<dbReference type="AlphaFoldDB" id="A0A841DP77"/>
<feature type="transmembrane region" description="Helical" evidence="1">
    <location>
        <begin position="140"/>
        <end position="158"/>
    </location>
</feature>
<proteinExistence type="predicted"/>
<gene>
    <name evidence="2" type="ORF">HDA44_000609</name>
</gene>
<evidence type="ECO:0000256" key="1">
    <source>
        <dbReference type="SAM" id="Phobius"/>
    </source>
</evidence>
<name>A0A841DP77_9ACTN</name>
<feature type="transmembrane region" description="Helical" evidence="1">
    <location>
        <begin position="164"/>
        <end position="182"/>
    </location>
</feature>
<protein>
    <submittedName>
        <fullName evidence="2">Uncharacterized protein</fullName>
    </submittedName>
</protein>
<feature type="transmembrane region" description="Helical" evidence="1">
    <location>
        <begin position="81"/>
        <end position="102"/>
    </location>
</feature>
<dbReference type="Proteomes" id="UP000558997">
    <property type="component" value="Unassembled WGS sequence"/>
</dbReference>
<keyword evidence="1" id="KW-0812">Transmembrane</keyword>
<sequence>MTDRIAAATDKSSPSRRIERHVWPYLAAVFADYGSSRPHAAPAAGPVPTRASALRYLGLFGLISCLGGMAILIRLVTIQPWSGIVAIGAVAAHSVLAVIVVIRAMRRSTEPSHWLHEHGFTDDEIGVVEKERALSRLVNSGMYIGWAVTVVVPLQLLASDEPGSVLPSILLGAALISPFIYLGEELNGRLRIAARLEHHLKAACHPESAAAPYGVTFRGMPDTSLTNLAQLGLPRDRATLIAALPLLQKHLRRRPRRWRGLDQTVVLDAAQPMFDDLAALGGV</sequence>
<keyword evidence="3" id="KW-1185">Reference proteome</keyword>
<evidence type="ECO:0000313" key="2">
    <source>
        <dbReference type="EMBL" id="MBB5977268.1"/>
    </source>
</evidence>
<organism evidence="2 3">
    <name type="scientific">Kribbella solani</name>
    <dbReference type="NCBI Taxonomy" id="236067"/>
    <lineage>
        <taxon>Bacteria</taxon>
        <taxon>Bacillati</taxon>
        <taxon>Actinomycetota</taxon>
        <taxon>Actinomycetes</taxon>
        <taxon>Propionibacteriales</taxon>
        <taxon>Kribbellaceae</taxon>
        <taxon>Kribbella</taxon>
    </lineage>
</organism>
<dbReference type="RefSeq" id="WP_184831124.1">
    <property type="nucleotide sequence ID" value="NZ_BAAAVN010000005.1"/>
</dbReference>
<accession>A0A841DP77</accession>
<keyword evidence="1" id="KW-0472">Membrane</keyword>
<dbReference type="EMBL" id="JACHNF010000001">
    <property type="protein sequence ID" value="MBB5977268.1"/>
    <property type="molecule type" value="Genomic_DNA"/>
</dbReference>
<keyword evidence="1" id="KW-1133">Transmembrane helix</keyword>
<feature type="transmembrane region" description="Helical" evidence="1">
    <location>
        <begin position="56"/>
        <end position="75"/>
    </location>
</feature>
<evidence type="ECO:0000313" key="3">
    <source>
        <dbReference type="Proteomes" id="UP000558997"/>
    </source>
</evidence>